<comment type="caution">
    <text evidence="1">The sequence shown here is derived from an EMBL/GenBank/DDBJ whole genome shotgun (WGS) entry which is preliminary data.</text>
</comment>
<protein>
    <submittedName>
        <fullName evidence="1">Uncharacterized protein</fullName>
    </submittedName>
</protein>
<accession>X1VK87</accession>
<gene>
    <name evidence="1" type="ORF">S12H4_46472</name>
</gene>
<reference evidence="1" key="1">
    <citation type="journal article" date="2014" name="Front. Microbiol.">
        <title>High frequency of phylogenetically diverse reductive dehalogenase-homologous genes in deep subseafloor sedimentary metagenomes.</title>
        <authorList>
            <person name="Kawai M."/>
            <person name="Futagami T."/>
            <person name="Toyoda A."/>
            <person name="Takaki Y."/>
            <person name="Nishi S."/>
            <person name="Hori S."/>
            <person name="Arai W."/>
            <person name="Tsubouchi T."/>
            <person name="Morono Y."/>
            <person name="Uchiyama I."/>
            <person name="Ito T."/>
            <person name="Fujiyama A."/>
            <person name="Inagaki F."/>
            <person name="Takami H."/>
        </authorList>
    </citation>
    <scope>NUCLEOTIDE SEQUENCE</scope>
    <source>
        <strain evidence="1">Expedition CK06-06</strain>
    </source>
</reference>
<dbReference type="AlphaFoldDB" id="X1VK87"/>
<organism evidence="1">
    <name type="scientific">marine sediment metagenome</name>
    <dbReference type="NCBI Taxonomy" id="412755"/>
    <lineage>
        <taxon>unclassified sequences</taxon>
        <taxon>metagenomes</taxon>
        <taxon>ecological metagenomes</taxon>
    </lineage>
</organism>
<dbReference type="EMBL" id="BARW01028837">
    <property type="protein sequence ID" value="GAJ15941.1"/>
    <property type="molecule type" value="Genomic_DNA"/>
</dbReference>
<evidence type="ECO:0000313" key="1">
    <source>
        <dbReference type="EMBL" id="GAJ15941.1"/>
    </source>
</evidence>
<feature type="non-terminal residue" evidence="1">
    <location>
        <position position="50"/>
    </location>
</feature>
<sequence length="50" mass="5964">MVTTIETRKTTLEELGRELGIPIKVRPWWGSMRERSQLKHLRCRWKGTVV</sequence>
<name>X1VK87_9ZZZZ</name>
<proteinExistence type="predicted"/>